<dbReference type="EMBL" id="WJXA01000009">
    <property type="protein sequence ID" value="KAF7132769.1"/>
    <property type="molecule type" value="Genomic_DNA"/>
</dbReference>
<evidence type="ECO:0000256" key="1">
    <source>
        <dbReference type="SAM" id="MobiDB-lite"/>
    </source>
</evidence>
<evidence type="ECO:0000256" key="2">
    <source>
        <dbReference type="SAM" id="SignalP"/>
    </source>
</evidence>
<gene>
    <name evidence="3" type="ORF">RHSIM_Rhsim09G0120200</name>
</gene>
<feature type="region of interest" description="Disordered" evidence="1">
    <location>
        <begin position="53"/>
        <end position="73"/>
    </location>
</feature>
<accession>A0A834GEB1</accession>
<dbReference type="OrthoDB" id="1675361at2759"/>
<comment type="caution">
    <text evidence="3">The sequence shown here is derived from an EMBL/GenBank/DDBJ whole genome shotgun (WGS) entry which is preliminary data.</text>
</comment>
<keyword evidence="2" id="KW-0732">Signal</keyword>
<dbReference type="Proteomes" id="UP000626092">
    <property type="component" value="Unassembled WGS sequence"/>
</dbReference>
<feature type="signal peptide" evidence="2">
    <location>
        <begin position="1"/>
        <end position="18"/>
    </location>
</feature>
<evidence type="ECO:0000313" key="4">
    <source>
        <dbReference type="Proteomes" id="UP000626092"/>
    </source>
</evidence>
<name>A0A834GEB1_RHOSS</name>
<protein>
    <submittedName>
        <fullName evidence="3">Uncharacterized protein</fullName>
    </submittedName>
</protein>
<organism evidence="3 4">
    <name type="scientific">Rhododendron simsii</name>
    <name type="common">Sims's rhododendron</name>
    <dbReference type="NCBI Taxonomy" id="118357"/>
    <lineage>
        <taxon>Eukaryota</taxon>
        <taxon>Viridiplantae</taxon>
        <taxon>Streptophyta</taxon>
        <taxon>Embryophyta</taxon>
        <taxon>Tracheophyta</taxon>
        <taxon>Spermatophyta</taxon>
        <taxon>Magnoliopsida</taxon>
        <taxon>eudicotyledons</taxon>
        <taxon>Gunneridae</taxon>
        <taxon>Pentapetalae</taxon>
        <taxon>asterids</taxon>
        <taxon>Ericales</taxon>
        <taxon>Ericaceae</taxon>
        <taxon>Ericoideae</taxon>
        <taxon>Rhodoreae</taxon>
        <taxon>Rhododendron</taxon>
    </lineage>
</organism>
<sequence>MISMKSLTLLLILLLATGSWFSTADLRQDDVLAFRFGGRKSTAIHLKRPKTVETKGTAAGTSSTDLEGKGCSKSVNQKSNTGRILLSGDYGVEASYYVPYDPDYHVATHHPPKNN</sequence>
<keyword evidence="4" id="KW-1185">Reference proteome</keyword>
<proteinExistence type="predicted"/>
<evidence type="ECO:0000313" key="3">
    <source>
        <dbReference type="EMBL" id="KAF7132769.1"/>
    </source>
</evidence>
<feature type="chain" id="PRO_5032883952" evidence="2">
    <location>
        <begin position="19"/>
        <end position="115"/>
    </location>
</feature>
<reference evidence="3" key="1">
    <citation type="submission" date="2019-11" db="EMBL/GenBank/DDBJ databases">
        <authorList>
            <person name="Liu Y."/>
            <person name="Hou J."/>
            <person name="Li T.-Q."/>
            <person name="Guan C.-H."/>
            <person name="Wu X."/>
            <person name="Wu H.-Z."/>
            <person name="Ling F."/>
            <person name="Zhang R."/>
            <person name="Shi X.-G."/>
            <person name="Ren J.-P."/>
            <person name="Chen E.-F."/>
            <person name="Sun J.-M."/>
        </authorList>
    </citation>
    <scope>NUCLEOTIDE SEQUENCE</scope>
    <source>
        <strain evidence="3">Adult_tree_wgs_1</strain>
        <tissue evidence="3">Leaves</tissue>
    </source>
</reference>
<dbReference type="AlphaFoldDB" id="A0A834GEB1"/>